<dbReference type="InterPro" id="IPR029044">
    <property type="entry name" value="Nucleotide-diphossugar_trans"/>
</dbReference>
<proteinExistence type="predicted"/>
<dbReference type="Proteomes" id="UP000095657">
    <property type="component" value="Unassembled WGS sequence"/>
</dbReference>
<gene>
    <name evidence="1" type="ORF">ERS852494_00240</name>
</gene>
<dbReference type="AlphaFoldDB" id="A0A174GAY7"/>
<sequence length="340" mass="40712">MNMKPALVDVPVLILFFNRPQQLSQVFEQVKKARPSRLFLYQDGARNEHDLPGIKACREIVSQIDWECEVERFYQEKNFGCDPSEYISQKWAFSKVDKCIVLEDDDVPSVSFFRFCKEMLDKYEHDTRISMIAGFNPEEISKDIPYDYFFATTFSIWGWASWKRVVDQWDEFYTFLDDSFNMQQLEQLIKERKFRSDFIYMCRHHREHQKAFYETIFHASILFNSGLSIVPTRNMINNLGATADSTHFAGSVHTLPKGYRRIFTMKRYEAEFPLKHPRYVIENVAYKKSVYRIMCWDHPWIKIGRSFEELFLNLKYGNFSIITKAVKNRINKWLKRNKHH</sequence>
<dbReference type="SUPFAM" id="SSF53448">
    <property type="entry name" value="Nucleotide-diphospho-sugar transferases"/>
    <property type="match status" value="1"/>
</dbReference>
<organism evidence="1 2">
    <name type="scientific">Bacteroides caccae</name>
    <dbReference type="NCBI Taxonomy" id="47678"/>
    <lineage>
        <taxon>Bacteria</taxon>
        <taxon>Pseudomonadati</taxon>
        <taxon>Bacteroidota</taxon>
        <taxon>Bacteroidia</taxon>
        <taxon>Bacteroidales</taxon>
        <taxon>Bacteroidaceae</taxon>
        <taxon>Bacteroides</taxon>
    </lineage>
</organism>
<evidence type="ECO:0000313" key="2">
    <source>
        <dbReference type="Proteomes" id="UP000095657"/>
    </source>
</evidence>
<reference evidence="1 2" key="1">
    <citation type="submission" date="2015-09" db="EMBL/GenBank/DDBJ databases">
        <authorList>
            <consortium name="Pathogen Informatics"/>
        </authorList>
    </citation>
    <scope>NUCLEOTIDE SEQUENCE [LARGE SCALE GENOMIC DNA]</scope>
    <source>
        <strain evidence="1 2">2789STDY5834880</strain>
    </source>
</reference>
<evidence type="ECO:0000313" key="1">
    <source>
        <dbReference type="EMBL" id="CUO58080.1"/>
    </source>
</evidence>
<accession>A0A174GAY7</accession>
<dbReference type="Gene3D" id="3.90.550.10">
    <property type="entry name" value="Spore Coat Polysaccharide Biosynthesis Protein SpsA, Chain A"/>
    <property type="match status" value="1"/>
</dbReference>
<dbReference type="STRING" id="47678.ERS852494_00240"/>
<dbReference type="EMBL" id="CZAI01000001">
    <property type="protein sequence ID" value="CUO58080.1"/>
    <property type="molecule type" value="Genomic_DNA"/>
</dbReference>
<name>A0A174GAY7_9BACE</name>
<protein>
    <submittedName>
        <fullName evidence="1">Hemolysin hemolytic protein</fullName>
    </submittedName>
</protein>